<keyword evidence="3" id="KW-0847">Vitamin C</keyword>
<keyword evidence="9" id="KW-1185">Reference proteome</keyword>
<accession>A0A0P7BZQ9</accession>
<dbReference type="GO" id="GO:0008198">
    <property type="term" value="F:ferrous iron binding"/>
    <property type="evidence" value="ECO:0007669"/>
    <property type="project" value="TreeGrafter"/>
</dbReference>
<dbReference type="InterPro" id="IPR044862">
    <property type="entry name" value="Pro_4_hyd_alph_FE2OG_OXY"/>
</dbReference>
<dbReference type="InterPro" id="IPR006620">
    <property type="entry name" value="Pro_4_hyd_alph"/>
</dbReference>
<feature type="domain" description="Fe2OG dioxygenase" evidence="7">
    <location>
        <begin position="98"/>
        <end position="197"/>
    </location>
</feature>
<protein>
    <submittedName>
        <fullName evidence="8">2OG-Fe(II) oxygenase</fullName>
    </submittedName>
</protein>
<dbReference type="Gene3D" id="2.60.120.620">
    <property type="entry name" value="q2cbj1_9rhob like domain"/>
    <property type="match status" value="1"/>
</dbReference>
<dbReference type="STRING" id="1605367.AFM12_04890"/>
<sequence length="207" mass="24198">MGFFSEEQWLQWVDELSDNDYVIIDDFLSETLLERVLTYFREKKTDDDFTKASIGTEGKIVSEIRGDYTYWLDSKVDQEMNDFFELVSETIGVLNRYCYLSLTDFEFHLAYYPPGSFYHRHLDQFQGRSNRMISFIIYLNEGWVEGDGGELKIFKEEGDFLVKPLLNRAILFKSADVPHEVLTTRKGRKSLTGWLLYQPAGLGYLLG</sequence>
<dbReference type="RefSeq" id="WP_055144447.1">
    <property type="nucleotide sequence ID" value="NZ_JXSZ01000005.1"/>
</dbReference>
<comment type="cofactor">
    <cofactor evidence="1">
        <name>L-ascorbate</name>
        <dbReference type="ChEBI" id="CHEBI:38290"/>
    </cofactor>
</comment>
<name>A0A0P7BZQ9_9BACT</name>
<keyword evidence="6" id="KW-0408">Iron</keyword>
<evidence type="ECO:0000256" key="2">
    <source>
        <dbReference type="ARBA" id="ARBA00022723"/>
    </source>
</evidence>
<dbReference type="AlphaFoldDB" id="A0A0P7BZQ9"/>
<dbReference type="PANTHER" id="PTHR12907:SF26">
    <property type="entry name" value="HIF PROLYL HYDROXYLASE, ISOFORM C"/>
    <property type="match status" value="1"/>
</dbReference>
<evidence type="ECO:0000256" key="4">
    <source>
        <dbReference type="ARBA" id="ARBA00022964"/>
    </source>
</evidence>
<dbReference type="Pfam" id="PF13640">
    <property type="entry name" value="2OG-FeII_Oxy_3"/>
    <property type="match status" value="1"/>
</dbReference>
<evidence type="ECO:0000256" key="6">
    <source>
        <dbReference type="ARBA" id="ARBA00023004"/>
    </source>
</evidence>
<evidence type="ECO:0000313" key="9">
    <source>
        <dbReference type="Proteomes" id="UP000050454"/>
    </source>
</evidence>
<organism evidence="8 9">
    <name type="scientific">Jiulongibacter sediminis</name>
    <dbReference type="NCBI Taxonomy" id="1605367"/>
    <lineage>
        <taxon>Bacteria</taxon>
        <taxon>Pseudomonadati</taxon>
        <taxon>Bacteroidota</taxon>
        <taxon>Cytophagia</taxon>
        <taxon>Cytophagales</taxon>
        <taxon>Leadbetterellaceae</taxon>
        <taxon>Jiulongibacter</taxon>
    </lineage>
</organism>
<keyword evidence="2" id="KW-0479">Metal-binding</keyword>
<dbReference type="GO" id="GO:0071456">
    <property type="term" value="P:cellular response to hypoxia"/>
    <property type="evidence" value="ECO:0007669"/>
    <property type="project" value="TreeGrafter"/>
</dbReference>
<evidence type="ECO:0000313" key="8">
    <source>
        <dbReference type="EMBL" id="KPM49907.1"/>
    </source>
</evidence>
<dbReference type="GO" id="GO:0031418">
    <property type="term" value="F:L-ascorbic acid binding"/>
    <property type="evidence" value="ECO:0007669"/>
    <property type="project" value="UniProtKB-KW"/>
</dbReference>
<proteinExistence type="predicted"/>
<evidence type="ECO:0000259" key="7">
    <source>
        <dbReference type="PROSITE" id="PS51471"/>
    </source>
</evidence>
<dbReference type="SMART" id="SM00702">
    <property type="entry name" value="P4Hc"/>
    <property type="match status" value="1"/>
</dbReference>
<dbReference type="PROSITE" id="PS51471">
    <property type="entry name" value="FE2OG_OXY"/>
    <property type="match status" value="1"/>
</dbReference>
<gene>
    <name evidence="8" type="ORF">AFM12_04890</name>
</gene>
<dbReference type="Proteomes" id="UP000050454">
    <property type="component" value="Unassembled WGS sequence"/>
</dbReference>
<evidence type="ECO:0000256" key="5">
    <source>
        <dbReference type="ARBA" id="ARBA00023002"/>
    </source>
</evidence>
<evidence type="ECO:0000256" key="3">
    <source>
        <dbReference type="ARBA" id="ARBA00022896"/>
    </source>
</evidence>
<dbReference type="InterPro" id="IPR051559">
    <property type="entry name" value="HIF_prolyl_hydroxylases"/>
</dbReference>
<keyword evidence="5" id="KW-0560">Oxidoreductase</keyword>
<dbReference type="PANTHER" id="PTHR12907">
    <property type="entry name" value="EGL NINE HOMOLOG-RELATED"/>
    <property type="match status" value="1"/>
</dbReference>
<dbReference type="OrthoDB" id="9783171at2"/>
<dbReference type="EMBL" id="LGTQ01000005">
    <property type="protein sequence ID" value="KPM49907.1"/>
    <property type="molecule type" value="Genomic_DNA"/>
</dbReference>
<evidence type="ECO:0000256" key="1">
    <source>
        <dbReference type="ARBA" id="ARBA00001961"/>
    </source>
</evidence>
<comment type="caution">
    <text evidence="8">The sequence shown here is derived from an EMBL/GenBank/DDBJ whole genome shotgun (WGS) entry which is preliminary data.</text>
</comment>
<reference evidence="8 9" key="1">
    <citation type="submission" date="2015-07" db="EMBL/GenBank/DDBJ databases">
        <title>The draft genome sequence of Leadbetterella sp. JN14-9.</title>
        <authorList>
            <person name="Liu Y."/>
            <person name="Du J."/>
            <person name="Shao Z."/>
        </authorList>
    </citation>
    <scope>NUCLEOTIDE SEQUENCE [LARGE SCALE GENOMIC DNA]</scope>
    <source>
        <strain evidence="8 9">JN14-9</strain>
    </source>
</reference>
<keyword evidence="4" id="KW-0223">Dioxygenase</keyword>
<dbReference type="InterPro" id="IPR005123">
    <property type="entry name" value="Oxoglu/Fe-dep_dioxygenase_dom"/>
</dbReference>
<dbReference type="GO" id="GO:0031543">
    <property type="term" value="F:peptidyl-proline dioxygenase activity"/>
    <property type="evidence" value="ECO:0007669"/>
    <property type="project" value="TreeGrafter"/>
</dbReference>